<reference evidence="2 3" key="1">
    <citation type="submission" date="2016-07" db="EMBL/GenBank/DDBJ databases">
        <title>Pervasive Adenine N6-methylation of Active Genes in Fungi.</title>
        <authorList>
            <consortium name="DOE Joint Genome Institute"/>
            <person name="Mondo S.J."/>
            <person name="Dannebaum R.O."/>
            <person name="Kuo R.C."/>
            <person name="Labutti K."/>
            <person name="Haridas S."/>
            <person name="Kuo A."/>
            <person name="Salamov A."/>
            <person name="Ahrendt S.R."/>
            <person name="Lipzen A."/>
            <person name="Sullivan W."/>
            <person name="Andreopoulos W.B."/>
            <person name="Clum A."/>
            <person name="Lindquist E."/>
            <person name="Daum C."/>
            <person name="Ramamoorthy G.K."/>
            <person name="Gryganskyi A."/>
            <person name="Culley D."/>
            <person name="Magnuson J.K."/>
            <person name="James T.Y."/>
            <person name="O'Malley M.A."/>
            <person name="Stajich J.E."/>
            <person name="Spatafora J.W."/>
            <person name="Visel A."/>
            <person name="Grigoriev I.V."/>
        </authorList>
    </citation>
    <scope>NUCLEOTIDE SEQUENCE [LARGE SCALE GENOMIC DNA]</scope>
    <source>
        <strain evidence="2 3">NRRL 2496</strain>
    </source>
</reference>
<feature type="compositionally biased region" description="Polar residues" evidence="1">
    <location>
        <begin position="72"/>
        <end position="87"/>
    </location>
</feature>
<gene>
    <name evidence="2" type="ORF">BCR43DRAFT_89833</name>
</gene>
<dbReference type="OrthoDB" id="2290647at2759"/>
<feature type="compositionally biased region" description="Polar residues" evidence="1">
    <location>
        <begin position="213"/>
        <end position="228"/>
    </location>
</feature>
<accession>A0A1X2H3I1</accession>
<keyword evidence="3" id="KW-1185">Reference proteome</keyword>
<dbReference type="Proteomes" id="UP000242180">
    <property type="component" value="Unassembled WGS sequence"/>
</dbReference>
<dbReference type="EMBL" id="MCGN01000010">
    <property type="protein sequence ID" value="ORY92351.1"/>
    <property type="molecule type" value="Genomic_DNA"/>
</dbReference>
<sequence>MDDETDLPDLADLDLDDSDEEFWKMDEAFSDLKLLPNKSPVQSSTRPPVRVAPKPSHSPPIPATTGNRHRSGSISSENSFTSQSTITPRRIPSESARATASITQSRSMSTSTSTFASHDPISRPGSRLASTPSRLAKRASHIPAPTSSRYAPLPQPTTSARSTSTATGSTPPRPASRLTSRASHIPMTRTKHASPSSDHYSTRAQSPAPPSRLLNSYRSSSIFSTSPNEGRPGSNLRPPTASASTSSIRSQSRIGMAKRF</sequence>
<feature type="compositionally biased region" description="Low complexity" evidence="1">
    <location>
        <begin position="101"/>
        <end position="117"/>
    </location>
</feature>
<dbReference type="OMA" id="ISDYHAM"/>
<feature type="region of interest" description="Disordered" evidence="1">
    <location>
        <begin position="29"/>
        <end position="260"/>
    </location>
</feature>
<evidence type="ECO:0000313" key="3">
    <source>
        <dbReference type="Proteomes" id="UP000242180"/>
    </source>
</evidence>
<evidence type="ECO:0000313" key="2">
    <source>
        <dbReference type="EMBL" id="ORY92351.1"/>
    </source>
</evidence>
<dbReference type="InParanoid" id="A0A1X2H3I1"/>
<organism evidence="2 3">
    <name type="scientific">Syncephalastrum racemosum</name>
    <name type="common">Filamentous fungus</name>
    <dbReference type="NCBI Taxonomy" id="13706"/>
    <lineage>
        <taxon>Eukaryota</taxon>
        <taxon>Fungi</taxon>
        <taxon>Fungi incertae sedis</taxon>
        <taxon>Mucoromycota</taxon>
        <taxon>Mucoromycotina</taxon>
        <taxon>Mucoromycetes</taxon>
        <taxon>Mucorales</taxon>
        <taxon>Syncephalastraceae</taxon>
        <taxon>Syncephalastrum</taxon>
    </lineage>
</organism>
<feature type="compositionally biased region" description="Low complexity" evidence="1">
    <location>
        <begin position="238"/>
        <end position="254"/>
    </location>
</feature>
<feature type="compositionally biased region" description="Low complexity" evidence="1">
    <location>
        <begin position="156"/>
        <end position="170"/>
    </location>
</feature>
<proteinExistence type="predicted"/>
<evidence type="ECO:0000256" key="1">
    <source>
        <dbReference type="SAM" id="MobiDB-lite"/>
    </source>
</evidence>
<comment type="caution">
    <text evidence="2">The sequence shown here is derived from an EMBL/GenBank/DDBJ whole genome shotgun (WGS) entry which is preliminary data.</text>
</comment>
<protein>
    <submittedName>
        <fullName evidence="2">Uncharacterized protein</fullName>
    </submittedName>
</protein>
<feature type="compositionally biased region" description="Polar residues" evidence="1">
    <location>
        <begin position="193"/>
        <end position="205"/>
    </location>
</feature>
<name>A0A1X2H3I1_SYNRA</name>
<dbReference type="AlphaFoldDB" id="A0A1X2H3I1"/>